<dbReference type="Proteomes" id="UP001232584">
    <property type="component" value="Unassembled WGS sequence"/>
</dbReference>
<accession>A0ABU0MYE7</accession>
<sequence>MTSTISKNPFSLYRGSDISDKWYFDMKDETNELLQSIQLLEITVVELEDEKTKLIAFLESEFHKTKDTLILNIKRDVHNNRLNKLIKYPENCLTKLRLDKFIELLKREELINNKLLESYKKSYDNSRKILQREISDEELRKTIIFFNKNIYYNIDKYLDVNTNEHNKRLRKLDGFIINLLVRSSMKTSPFSFLTKTGTLSKNYTPDKLVNVEINHSLMYRILIEYLRNDEDAIKKVPVLVSRFGVKDSKILFITQENVKQSKKIFETRDRFIEFPLDVKLIDFLKKSENKVLYYEDFEKYLKDNSLYEDNEFDVYKSLVKYKILIQKIAVENKRYLIPEIIKFLKIYDICTKLSESLLDIEDNREKFETASVSDRLQIWSNIDNSVKSLCAELPSFDTDLLYEDVIFPIYKNDENNVKENIEFSKDFFEGLLDLILLFDVNIRYKFEVAHIFKNIYGSNEVNLYDSNLLNNVFFSPFRYFVPYFKNMNYRYKNGVSPEVKILDDIKEEFLDCFDNLIKNDESCIDIGSIIKKFSNKIPKYIKDNNEYSVTLFYQLMGEDIVLNDVYDGQEKFLSRFKDFFKNINLDPDYKEYIFKNYTNKNYYEVTDLFGFNGGIHERTYDKKFNLNIGYQRFIDESCDGIEDFKVKYDEKTKRVIFLDKKNIESKICYKSSLVPIFLPGILSVFLLMFQSGRLNFDINHFCRGKKHVNRIYLDNVIISREKWILNINEMQNIVQNSKTDMDLYLNIRKYFIEIGLPKKFFLKKFREEEEFLLIKPMFIDIEVPLIMKTFVSQISNYFEKDASFYIEEVLPEFQGNLTEYMVEYTIDK</sequence>
<organism evidence="1 2">
    <name type="scientific">Paraclostridium ghonii</name>
    <dbReference type="NCBI Taxonomy" id="29358"/>
    <lineage>
        <taxon>Bacteria</taxon>
        <taxon>Bacillati</taxon>
        <taxon>Bacillota</taxon>
        <taxon>Clostridia</taxon>
        <taxon>Peptostreptococcales</taxon>
        <taxon>Peptostreptococcaceae</taxon>
        <taxon>Paraclostridium</taxon>
    </lineage>
</organism>
<comment type="caution">
    <text evidence="1">The sequence shown here is derived from an EMBL/GenBank/DDBJ whole genome shotgun (WGS) entry which is preliminary data.</text>
</comment>
<dbReference type="EMBL" id="JAUSWG010000003">
    <property type="protein sequence ID" value="MDQ0555875.1"/>
    <property type="molecule type" value="Genomic_DNA"/>
</dbReference>
<keyword evidence="2" id="KW-1185">Reference proteome</keyword>
<evidence type="ECO:0000313" key="2">
    <source>
        <dbReference type="Proteomes" id="UP001232584"/>
    </source>
</evidence>
<evidence type="ECO:0000313" key="1">
    <source>
        <dbReference type="EMBL" id="MDQ0555875.1"/>
    </source>
</evidence>
<name>A0ABU0MYE7_9FIRM</name>
<proteinExistence type="predicted"/>
<protein>
    <recommendedName>
        <fullName evidence="3">Lanthionine biosynthesis protein</fullName>
    </recommendedName>
</protein>
<dbReference type="RefSeq" id="WP_307503963.1">
    <property type="nucleotide sequence ID" value="NZ_BAAACE010000001.1"/>
</dbReference>
<gene>
    <name evidence="1" type="ORF">QOZ92_000988</name>
</gene>
<evidence type="ECO:0008006" key="3">
    <source>
        <dbReference type="Google" id="ProtNLM"/>
    </source>
</evidence>
<reference evidence="1 2" key="1">
    <citation type="submission" date="2023-07" db="EMBL/GenBank/DDBJ databases">
        <title>Genomic Encyclopedia of Type Strains, Phase IV (KMG-IV): sequencing the most valuable type-strain genomes for metagenomic binning, comparative biology and taxonomic classification.</title>
        <authorList>
            <person name="Goeker M."/>
        </authorList>
    </citation>
    <scope>NUCLEOTIDE SEQUENCE [LARGE SCALE GENOMIC DNA]</scope>
    <source>
        <strain evidence="1 2">DSM 15049</strain>
    </source>
</reference>